<protein>
    <submittedName>
        <fullName evidence="2">NAD(P)H-dependent FMN reductase</fullName>
    </submittedName>
</protein>
<sequence>MITIVVGTNRRRSKSKQVATFYQTLLSELHTESQILDIADLPDDFIRSALYENNGKNESFNVYRQLMKESDKYVFIVPEYNGSFPGALKVFIDGLGYPSELLHKKAALVGISDGVQGSALALSHLIDVFSYLGMHVLAQRVKIPFMKKNFVDGEVIDPLINKLLREQAELLVKF</sequence>
<dbReference type="PANTHER" id="PTHR30543:SF21">
    <property type="entry name" value="NAD(P)H-DEPENDENT FMN REDUCTASE LOT6"/>
    <property type="match status" value="1"/>
</dbReference>
<dbReference type="Gene3D" id="3.40.50.360">
    <property type="match status" value="1"/>
</dbReference>
<organism evidence="2 3">
    <name type="scientific">Runella defluvii</name>
    <dbReference type="NCBI Taxonomy" id="370973"/>
    <lineage>
        <taxon>Bacteria</taxon>
        <taxon>Pseudomonadati</taxon>
        <taxon>Bacteroidota</taxon>
        <taxon>Cytophagia</taxon>
        <taxon>Cytophagales</taxon>
        <taxon>Spirosomataceae</taxon>
        <taxon>Runella</taxon>
    </lineage>
</organism>
<evidence type="ECO:0000259" key="1">
    <source>
        <dbReference type="Pfam" id="PF03358"/>
    </source>
</evidence>
<dbReference type="AlphaFoldDB" id="A0A7W5ZN27"/>
<comment type="caution">
    <text evidence="2">The sequence shown here is derived from an EMBL/GenBank/DDBJ whole genome shotgun (WGS) entry which is preliminary data.</text>
</comment>
<dbReference type="PANTHER" id="PTHR30543">
    <property type="entry name" value="CHROMATE REDUCTASE"/>
    <property type="match status" value="1"/>
</dbReference>
<dbReference type="GO" id="GO:0010181">
    <property type="term" value="F:FMN binding"/>
    <property type="evidence" value="ECO:0007669"/>
    <property type="project" value="TreeGrafter"/>
</dbReference>
<keyword evidence="3" id="KW-1185">Reference proteome</keyword>
<proteinExistence type="predicted"/>
<reference evidence="2 3" key="1">
    <citation type="submission" date="2020-08" db="EMBL/GenBank/DDBJ databases">
        <title>Genomic Encyclopedia of Type Strains, Phase IV (KMG-IV): sequencing the most valuable type-strain genomes for metagenomic binning, comparative biology and taxonomic classification.</title>
        <authorList>
            <person name="Goeker M."/>
        </authorList>
    </citation>
    <scope>NUCLEOTIDE SEQUENCE [LARGE SCALE GENOMIC DNA]</scope>
    <source>
        <strain evidence="2 3">DSM 17976</strain>
    </source>
</reference>
<dbReference type="RefSeq" id="WP_183974563.1">
    <property type="nucleotide sequence ID" value="NZ_JACIBY010000005.1"/>
</dbReference>
<dbReference type="InterPro" id="IPR050712">
    <property type="entry name" value="NAD(P)H-dep_reductase"/>
</dbReference>
<dbReference type="GO" id="GO:0005829">
    <property type="term" value="C:cytosol"/>
    <property type="evidence" value="ECO:0007669"/>
    <property type="project" value="TreeGrafter"/>
</dbReference>
<dbReference type="SUPFAM" id="SSF52218">
    <property type="entry name" value="Flavoproteins"/>
    <property type="match status" value="1"/>
</dbReference>
<name>A0A7W5ZN27_9BACT</name>
<evidence type="ECO:0000313" key="2">
    <source>
        <dbReference type="EMBL" id="MBB3838826.1"/>
    </source>
</evidence>
<dbReference type="Proteomes" id="UP000541352">
    <property type="component" value="Unassembled WGS sequence"/>
</dbReference>
<accession>A0A7W5ZN27</accession>
<dbReference type="Pfam" id="PF03358">
    <property type="entry name" value="FMN_red"/>
    <property type="match status" value="1"/>
</dbReference>
<dbReference type="InterPro" id="IPR029039">
    <property type="entry name" value="Flavoprotein-like_sf"/>
</dbReference>
<evidence type="ECO:0000313" key="3">
    <source>
        <dbReference type="Proteomes" id="UP000541352"/>
    </source>
</evidence>
<gene>
    <name evidence="2" type="ORF">FHS57_002832</name>
</gene>
<dbReference type="GO" id="GO:0016491">
    <property type="term" value="F:oxidoreductase activity"/>
    <property type="evidence" value="ECO:0007669"/>
    <property type="project" value="InterPro"/>
</dbReference>
<dbReference type="EMBL" id="JACIBY010000005">
    <property type="protein sequence ID" value="MBB3838826.1"/>
    <property type="molecule type" value="Genomic_DNA"/>
</dbReference>
<dbReference type="InterPro" id="IPR005025">
    <property type="entry name" value="FMN_Rdtase-like_dom"/>
</dbReference>
<feature type="domain" description="NADPH-dependent FMN reductase-like" evidence="1">
    <location>
        <begin position="2"/>
        <end position="140"/>
    </location>
</feature>